<accession>A0A9N9QBK1</accession>
<dbReference type="AlphaFoldDB" id="A0A9N9QBK1"/>
<protein>
    <submittedName>
        <fullName evidence="1">Uncharacterized protein</fullName>
    </submittedName>
</protein>
<sequence>MLMERGDAGKYKGKSLEEIDLDMDEEIVCDEANDEANFPEPQIEVPENALDSDINENIGSKKESEIVAPIHAAEKKKPQKRELVPWTTCQKKVVLEHFEDNIKKKRPPKRHECDALIAEHPELLKNKNWLKIKVFIQNAYTKKMRLEADD</sequence>
<reference evidence="1" key="1">
    <citation type="submission" date="2022-01" db="EMBL/GenBank/DDBJ databases">
        <authorList>
            <person name="King R."/>
        </authorList>
    </citation>
    <scope>NUCLEOTIDE SEQUENCE</scope>
</reference>
<keyword evidence="2" id="KW-1185">Reference proteome</keyword>
<dbReference type="OrthoDB" id="6783964at2759"/>
<proteinExistence type="predicted"/>
<gene>
    <name evidence="1" type="ORF">CEUTPL_LOCUS4261</name>
</gene>
<dbReference type="Proteomes" id="UP001152799">
    <property type="component" value="Chromosome 14"/>
</dbReference>
<organism evidence="1 2">
    <name type="scientific">Ceutorhynchus assimilis</name>
    <name type="common">cabbage seed weevil</name>
    <dbReference type="NCBI Taxonomy" id="467358"/>
    <lineage>
        <taxon>Eukaryota</taxon>
        <taxon>Metazoa</taxon>
        <taxon>Ecdysozoa</taxon>
        <taxon>Arthropoda</taxon>
        <taxon>Hexapoda</taxon>
        <taxon>Insecta</taxon>
        <taxon>Pterygota</taxon>
        <taxon>Neoptera</taxon>
        <taxon>Endopterygota</taxon>
        <taxon>Coleoptera</taxon>
        <taxon>Polyphaga</taxon>
        <taxon>Cucujiformia</taxon>
        <taxon>Curculionidae</taxon>
        <taxon>Ceutorhynchinae</taxon>
        <taxon>Ceutorhynchus</taxon>
    </lineage>
</organism>
<evidence type="ECO:0000313" key="2">
    <source>
        <dbReference type="Proteomes" id="UP001152799"/>
    </source>
</evidence>
<dbReference type="PANTHER" id="PTHR33480">
    <property type="entry name" value="SET DOMAIN-CONTAINING PROTEIN-RELATED"/>
    <property type="match status" value="1"/>
</dbReference>
<name>A0A9N9QBK1_9CUCU</name>
<dbReference type="EMBL" id="OU892290">
    <property type="protein sequence ID" value="CAG9763603.1"/>
    <property type="molecule type" value="Genomic_DNA"/>
</dbReference>
<evidence type="ECO:0000313" key="1">
    <source>
        <dbReference type="EMBL" id="CAG9763603.1"/>
    </source>
</evidence>